<dbReference type="GO" id="GO:0016787">
    <property type="term" value="F:hydrolase activity"/>
    <property type="evidence" value="ECO:0007669"/>
    <property type="project" value="UniProtKB-KW"/>
</dbReference>
<reference evidence="2" key="4">
    <citation type="submission" date="2023-01" db="EMBL/GenBank/DDBJ databases">
        <title>Draft genome sequence of Methylobacterium brachythecii strain NBRC 107710.</title>
        <authorList>
            <person name="Sun Q."/>
            <person name="Mori K."/>
        </authorList>
    </citation>
    <scope>NUCLEOTIDE SEQUENCE</scope>
    <source>
        <strain evidence="2">NBRC 107710</strain>
    </source>
</reference>
<feature type="domain" description="AB hydrolase-1" evidence="1">
    <location>
        <begin position="48"/>
        <end position="287"/>
    </location>
</feature>
<dbReference type="EMBL" id="BSPG01000038">
    <property type="protein sequence ID" value="GLS46309.1"/>
    <property type="molecule type" value="Genomic_DNA"/>
</dbReference>
<protein>
    <submittedName>
        <fullName evidence="2">Alpha/beta hydrolase</fullName>
    </submittedName>
    <submittedName>
        <fullName evidence="3">Magnesium chelatase accessory protein</fullName>
    </submittedName>
</protein>
<sequence>MASFFQEDRLDWERDGADWPNREASRFVEADGLRWHVQEFGDPASPVLLLLHGTGAATHSWRAFAPLLARDFRIVAPDLPGHGFSDPLPARDLSLPGMARAVAELLRVLGISPEIAAGHSAGAAILCRMCLDGAIDPRLLIAFNGALKPFPGAASFLFPTMARMLFLNPVTPKVFAWTADRSAVKRLIDGTGSRLDPQGLDLYKRLLAKSGHIAGALGMMANWDLDSLDRDLPKLRQPMVLVVGSEDRAILPETSFAVQDRLADSRVELMRGLGHLAHEEAPERVAELVLREARRAGVTAEVAAGA</sequence>
<dbReference type="NCBIfam" id="TIGR03056">
    <property type="entry name" value="bchO_mg_che_rel"/>
    <property type="match status" value="1"/>
</dbReference>
<dbReference type="RefSeq" id="WP_183510249.1">
    <property type="nucleotide sequence ID" value="NZ_BSPG01000038.1"/>
</dbReference>
<dbReference type="InterPro" id="IPR000073">
    <property type="entry name" value="AB_hydrolase_1"/>
</dbReference>
<dbReference type="InterPro" id="IPR029058">
    <property type="entry name" value="AB_hydrolase_fold"/>
</dbReference>
<comment type="caution">
    <text evidence="3">The sequence shown here is derived from an EMBL/GenBank/DDBJ whole genome shotgun (WGS) entry which is preliminary data.</text>
</comment>
<dbReference type="InterPro" id="IPR050266">
    <property type="entry name" value="AB_hydrolase_sf"/>
</dbReference>
<dbReference type="Pfam" id="PF12697">
    <property type="entry name" value="Abhydrolase_6"/>
    <property type="match status" value="1"/>
</dbReference>
<proteinExistence type="predicted"/>
<keyword evidence="5" id="KW-1185">Reference proteome</keyword>
<reference evidence="3 4" key="3">
    <citation type="submission" date="2020-08" db="EMBL/GenBank/DDBJ databases">
        <title>Genomic Encyclopedia of Type Strains, Phase IV (KMG-IV): sequencing the most valuable type-strain genomes for metagenomic binning, comparative biology and taxonomic classification.</title>
        <authorList>
            <person name="Goeker M."/>
        </authorList>
    </citation>
    <scope>NUCLEOTIDE SEQUENCE [LARGE SCALE GENOMIC DNA]</scope>
    <source>
        <strain evidence="3 4">DSM 24105</strain>
    </source>
</reference>
<dbReference type="Gene3D" id="3.40.50.1820">
    <property type="entry name" value="alpha/beta hydrolase"/>
    <property type="match status" value="1"/>
</dbReference>
<name>A0A7W6APF8_9HYPH</name>
<organism evidence="3 4">
    <name type="scientific">Methylobacterium brachythecii</name>
    <dbReference type="NCBI Taxonomy" id="1176177"/>
    <lineage>
        <taxon>Bacteria</taxon>
        <taxon>Pseudomonadati</taxon>
        <taxon>Pseudomonadota</taxon>
        <taxon>Alphaproteobacteria</taxon>
        <taxon>Hyphomicrobiales</taxon>
        <taxon>Methylobacteriaceae</taxon>
        <taxon>Methylobacterium</taxon>
    </lineage>
</organism>
<evidence type="ECO:0000313" key="2">
    <source>
        <dbReference type="EMBL" id="GLS46309.1"/>
    </source>
</evidence>
<dbReference type="GO" id="GO:0016020">
    <property type="term" value="C:membrane"/>
    <property type="evidence" value="ECO:0007669"/>
    <property type="project" value="TreeGrafter"/>
</dbReference>
<dbReference type="Proteomes" id="UP000517759">
    <property type="component" value="Unassembled WGS sequence"/>
</dbReference>
<reference evidence="5" key="2">
    <citation type="journal article" date="2019" name="Int. J. Syst. Evol. Microbiol.">
        <title>The Global Catalogue of Microorganisms (GCM) 10K type strain sequencing project: providing services to taxonomists for standard genome sequencing and annotation.</title>
        <authorList>
            <consortium name="The Broad Institute Genomics Platform"/>
            <consortium name="The Broad Institute Genome Sequencing Center for Infectious Disease"/>
            <person name="Wu L."/>
            <person name="Ma J."/>
        </authorList>
    </citation>
    <scope>NUCLEOTIDE SEQUENCE [LARGE SCALE GENOMIC DNA]</scope>
    <source>
        <strain evidence="5">NBRC 107710</strain>
    </source>
</reference>
<dbReference type="SUPFAM" id="SSF53474">
    <property type="entry name" value="alpha/beta-Hydrolases"/>
    <property type="match status" value="1"/>
</dbReference>
<dbReference type="AlphaFoldDB" id="A0A7W6APF8"/>
<evidence type="ECO:0000313" key="3">
    <source>
        <dbReference type="EMBL" id="MBB3905039.1"/>
    </source>
</evidence>
<evidence type="ECO:0000313" key="5">
    <source>
        <dbReference type="Proteomes" id="UP001156881"/>
    </source>
</evidence>
<evidence type="ECO:0000313" key="4">
    <source>
        <dbReference type="Proteomes" id="UP000517759"/>
    </source>
</evidence>
<gene>
    <name evidence="2" type="ORF">GCM10007884_43010</name>
    <name evidence="3" type="ORF">GGR33_004567</name>
</gene>
<reference evidence="2" key="1">
    <citation type="journal article" date="2014" name="Int. J. Syst. Evol. Microbiol.">
        <title>Complete genome of a new Firmicutes species belonging to the dominant human colonic microbiota ('Ruminococcus bicirculans') reveals two chromosomes and a selective capacity to utilize plant glucans.</title>
        <authorList>
            <consortium name="NISC Comparative Sequencing Program"/>
            <person name="Wegmann U."/>
            <person name="Louis P."/>
            <person name="Goesmann A."/>
            <person name="Henrissat B."/>
            <person name="Duncan S.H."/>
            <person name="Flint H.J."/>
        </authorList>
    </citation>
    <scope>NUCLEOTIDE SEQUENCE</scope>
    <source>
        <strain evidence="2">NBRC 107710</strain>
    </source>
</reference>
<dbReference type="PANTHER" id="PTHR43798">
    <property type="entry name" value="MONOACYLGLYCEROL LIPASE"/>
    <property type="match status" value="1"/>
</dbReference>
<dbReference type="EMBL" id="JACIDN010000010">
    <property type="protein sequence ID" value="MBB3905039.1"/>
    <property type="molecule type" value="Genomic_DNA"/>
</dbReference>
<dbReference type="InterPro" id="IPR017497">
    <property type="entry name" value="BchO"/>
</dbReference>
<evidence type="ECO:0000259" key="1">
    <source>
        <dbReference type="Pfam" id="PF12697"/>
    </source>
</evidence>
<keyword evidence="2" id="KW-0378">Hydrolase</keyword>
<dbReference type="Proteomes" id="UP001156881">
    <property type="component" value="Unassembled WGS sequence"/>
</dbReference>
<accession>A0A7W6APF8</accession>
<dbReference type="PANTHER" id="PTHR43798:SF33">
    <property type="entry name" value="HYDROLASE, PUTATIVE (AFU_ORTHOLOGUE AFUA_2G14860)-RELATED"/>
    <property type="match status" value="1"/>
</dbReference>
<dbReference type="PRINTS" id="PR00111">
    <property type="entry name" value="ABHYDROLASE"/>
</dbReference>